<keyword evidence="3" id="KW-0732">Signal</keyword>
<dbReference type="EMBL" id="CP041626">
    <property type="protein sequence ID" value="QDO91002.1"/>
    <property type="molecule type" value="Genomic_DNA"/>
</dbReference>
<dbReference type="InterPro" id="IPR050546">
    <property type="entry name" value="Glycosyl_Hydrlase_16"/>
</dbReference>
<feature type="signal peptide" evidence="3">
    <location>
        <begin position="1"/>
        <end position="37"/>
    </location>
</feature>
<feature type="compositionally biased region" description="Basic and acidic residues" evidence="2">
    <location>
        <begin position="62"/>
        <end position="72"/>
    </location>
</feature>
<feature type="domain" description="GH16" evidence="4">
    <location>
        <begin position="90"/>
        <end position="415"/>
    </location>
</feature>
<sequence>MMRIKQRLLRQLRSRWTLGIVSASLTLFFMSEQSVSAEETVAEERIQQKMVLEDMGEPEFITEDKNNEKKIENQSSRQKQSESYTEQLDSSSKENNKEKSSEKLNFSDDKEEDFQEIWREEFDQEHLKQDTWAYDLGNIRGNEMQHYSSSKENVYLKDGKLHLRITDRPVEEQYKNNKKHGTNARQVKYNSGSITTHGKKEFLYGRIEIKAKLPKGKGAFPAFWTLGTDFHKDERINTAHGYGWPAVGEIDIMEMLGAPTEDRYKQGERSEGPLDNGKYSSTVHFYYKNSKDKWDKDGANTASSLAGYYSLPEEQTFNDNYHIFGMNWNPDQIEFYIDGKVFHRINYEELAQSGANNYDHKLRADSLKQQMNRPQYALLNLAAGGNWPGNAGDFLGVDETVFKIDWIRWLQTPKQKEAAKQYYEQEDPGIVGVESIVMTEGTSVNLLKGISTEKEDYIVEYSIDNEMMFINKGAKGGRSEVEMIVSSSQESDKITTLAPGIYNIHYSAIPDIDSELGRMVVPKYRVTRQSTELIVLPKGITGSINNPLSDITLPDGWEWVDPNQILTPNKEIAMRFVNYDDKIERENKREFYFTLNADQIIDKNH</sequence>
<dbReference type="GO" id="GO:0005975">
    <property type="term" value="P:carbohydrate metabolic process"/>
    <property type="evidence" value="ECO:0007669"/>
    <property type="project" value="InterPro"/>
</dbReference>
<reference evidence="5 6" key="1">
    <citation type="submission" date="2019-07" db="EMBL/GenBank/DDBJ databases">
        <title>Genome assembly of a nasal isolate of Dolosigranulum pigrum from a chronic sinusitis patient.</title>
        <authorList>
            <person name="Baig S."/>
            <person name="Overballe-Petersen S."/>
            <person name="Kaspar U."/>
            <person name="Rendboe A."/>
            <person name="de Man T."/>
            <person name="Liu C."/>
            <person name="Price L.B."/>
            <person name="Stegger M."/>
            <person name="Becker K."/>
            <person name="Skytt Andersen P."/>
        </authorList>
    </citation>
    <scope>NUCLEOTIDE SEQUENCE [LARGE SCALE GENOMIC DNA]</scope>
    <source>
        <strain evidence="5 6">83VPs-KB5</strain>
    </source>
</reference>
<comment type="similarity">
    <text evidence="1">Belongs to the glycosyl hydrolase 16 family.</text>
</comment>
<evidence type="ECO:0000256" key="3">
    <source>
        <dbReference type="SAM" id="SignalP"/>
    </source>
</evidence>
<feature type="region of interest" description="Disordered" evidence="2">
    <location>
        <begin position="52"/>
        <end position="108"/>
    </location>
</feature>
<dbReference type="CDD" id="cd08023">
    <property type="entry name" value="GH16_laminarinase_like"/>
    <property type="match status" value="1"/>
</dbReference>
<dbReference type="KEGG" id="dpm:FNV33_02665"/>
<evidence type="ECO:0000256" key="2">
    <source>
        <dbReference type="SAM" id="MobiDB-lite"/>
    </source>
</evidence>
<feature type="chain" id="PRO_5021766916" evidence="3">
    <location>
        <begin position="38"/>
        <end position="605"/>
    </location>
</feature>
<dbReference type="Pfam" id="PF00722">
    <property type="entry name" value="Glyco_hydro_16"/>
    <property type="match status" value="1"/>
</dbReference>
<organism evidence="5 6">
    <name type="scientific">Dolosigranulum pigrum</name>
    <dbReference type="NCBI Taxonomy" id="29394"/>
    <lineage>
        <taxon>Bacteria</taxon>
        <taxon>Bacillati</taxon>
        <taxon>Bacillota</taxon>
        <taxon>Bacilli</taxon>
        <taxon>Lactobacillales</taxon>
        <taxon>Carnobacteriaceae</taxon>
        <taxon>Dolosigranulum</taxon>
    </lineage>
</organism>
<dbReference type="AlphaFoldDB" id="A0A516GHK9"/>
<name>A0A516GHK9_9LACT</name>
<protein>
    <submittedName>
        <fullName evidence="5">Glycoside hydrolase family 16 protein</fullName>
    </submittedName>
</protein>
<evidence type="ECO:0000259" key="4">
    <source>
        <dbReference type="PROSITE" id="PS51762"/>
    </source>
</evidence>
<feature type="compositionally biased region" description="Polar residues" evidence="2">
    <location>
        <begin position="73"/>
        <end position="89"/>
    </location>
</feature>
<dbReference type="GO" id="GO:0004553">
    <property type="term" value="F:hydrolase activity, hydrolyzing O-glycosyl compounds"/>
    <property type="evidence" value="ECO:0007669"/>
    <property type="project" value="InterPro"/>
</dbReference>
<accession>A0A516GHK9</accession>
<evidence type="ECO:0000313" key="6">
    <source>
        <dbReference type="Proteomes" id="UP000315953"/>
    </source>
</evidence>
<dbReference type="Gene3D" id="2.60.120.200">
    <property type="match status" value="1"/>
</dbReference>
<dbReference type="RefSeq" id="WP_143333171.1">
    <property type="nucleotide sequence ID" value="NZ_CAJHJL010000011.1"/>
</dbReference>
<proteinExistence type="inferred from homology"/>
<feature type="compositionally biased region" description="Basic and acidic residues" evidence="2">
    <location>
        <begin position="91"/>
        <end position="108"/>
    </location>
</feature>
<dbReference type="SUPFAM" id="SSF49899">
    <property type="entry name" value="Concanavalin A-like lectins/glucanases"/>
    <property type="match status" value="1"/>
</dbReference>
<dbReference type="InterPro" id="IPR000757">
    <property type="entry name" value="Beta-glucanase-like"/>
</dbReference>
<keyword evidence="5" id="KW-0378">Hydrolase</keyword>
<evidence type="ECO:0000256" key="1">
    <source>
        <dbReference type="ARBA" id="ARBA00006865"/>
    </source>
</evidence>
<dbReference type="InterPro" id="IPR013320">
    <property type="entry name" value="ConA-like_dom_sf"/>
</dbReference>
<evidence type="ECO:0000313" key="5">
    <source>
        <dbReference type="EMBL" id="QDO91002.1"/>
    </source>
</evidence>
<dbReference type="PANTHER" id="PTHR10963:SF55">
    <property type="entry name" value="GLYCOSIDE HYDROLASE FAMILY 16 PROTEIN"/>
    <property type="match status" value="1"/>
</dbReference>
<dbReference type="PROSITE" id="PS51762">
    <property type="entry name" value="GH16_2"/>
    <property type="match status" value="1"/>
</dbReference>
<dbReference type="Proteomes" id="UP000315953">
    <property type="component" value="Chromosome"/>
</dbReference>
<dbReference type="PANTHER" id="PTHR10963">
    <property type="entry name" value="GLYCOSYL HYDROLASE-RELATED"/>
    <property type="match status" value="1"/>
</dbReference>
<gene>
    <name evidence="5" type="ORF">FNV33_02665</name>
</gene>